<dbReference type="AlphaFoldDB" id="A0A7H8N1S4"/>
<feature type="domain" description="Enoyl-CoA hydratase/isomerase" evidence="4">
    <location>
        <begin position="20"/>
        <end position="338"/>
    </location>
</feature>
<keyword evidence="3" id="KW-0378">Hydrolase</keyword>
<dbReference type="RefSeq" id="WP_176160157.1">
    <property type="nucleotide sequence ID" value="NZ_CP054929.1"/>
</dbReference>
<dbReference type="Proteomes" id="UP000509303">
    <property type="component" value="Chromosome"/>
</dbReference>
<evidence type="ECO:0000256" key="1">
    <source>
        <dbReference type="ARBA" id="ARBA00001709"/>
    </source>
</evidence>
<dbReference type="Gene3D" id="3.90.226.10">
    <property type="entry name" value="2-enoyl-CoA Hydratase, Chain A, domain 1"/>
    <property type="match status" value="1"/>
</dbReference>
<dbReference type="SUPFAM" id="SSF52096">
    <property type="entry name" value="ClpP/crotonase"/>
    <property type="match status" value="1"/>
</dbReference>
<keyword evidence="6" id="KW-1185">Reference proteome</keyword>
<dbReference type="EC" id="3.1.2.4" evidence="2"/>
<dbReference type="GO" id="GO:0003860">
    <property type="term" value="F:3-hydroxyisobutyryl-CoA hydrolase activity"/>
    <property type="evidence" value="ECO:0007669"/>
    <property type="project" value="UniProtKB-EC"/>
</dbReference>
<dbReference type="GO" id="GO:0016853">
    <property type="term" value="F:isomerase activity"/>
    <property type="evidence" value="ECO:0007669"/>
    <property type="project" value="UniProtKB-KW"/>
</dbReference>
<accession>A0A7H8N1S4</accession>
<protein>
    <recommendedName>
        <fullName evidence="2">3-hydroxyisobutyryl-CoA hydrolase</fullName>
        <ecNumber evidence="2">3.1.2.4</ecNumber>
    </recommendedName>
</protein>
<dbReference type="InterPro" id="IPR045004">
    <property type="entry name" value="ECH_dom"/>
</dbReference>
<organism evidence="5 6">
    <name type="scientific">Streptomyces buecherae</name>
    <dbReference type="NCBI Taxonomy" id="2763006"/>
    <lineage>
        <taxon>Bacteria</taxon>
        <taxon>Bacillati</taxon>
        <taxon>Actinomycetota</taxon>
        <taxon>Actinomycetes</taxon>
        <taxon>Kitasatosporales</taxon>
        <taxon>Streptomycetaceae</taxon>
        <taxon>Streptomyces</taxon>
    </lineage>
</organism>
<gene>
    <name evidence="5" type="ORF">HUT08_01640</name>
</gene>
<comment type="catalytic activity">
    <reaction evidence="1">
        <text>3-hydroxy-2-methylpropanoyl-CoA + H2O = 3-hydroxy-2-methylpropanoate + CoA + H(+)</text>
        <dbReference type="Rhea" id="RHEA:20888"/>
        <dbReference type="ChEBI" id="CHEBI:11805"/>
        <dbReference type="ChEBI" id="CHEBI:15377"/>
        <dbReference type="ChEBI" id="CHEBI:15378"/>
        <dbReference type="ChEBI" id="CHEBI:57287"/>
        <dbReference type="ChEBI" id="CHEBI:57340"/>
        <dbReference type="EC" id="3.1.2.4"/>
    </reaction>
</comment>
<evidence type="ECO:0000256" key="3">
    <source>
        <dbReference type="ARBA" id="ARBA00022801"/>
    </source>
</evidence>
<dbReference type="NCBIfam" id="NF004127">
    <property type="entry name" value="PRK05617.1"/>
    <property type="match status" value="1"/>
</dbReference>
<proteinExistence type="predicted"/>
<evidence type="ECO:0000256" key="2">
    <source>
        <dbReference type="ARBA" id="ARBA00011915"/>
    </source>
</evidence>
<dbReference type="InterPro" id="IPR032259">
    <property type="entry name" value="HIBYL-CoA-H"/>
</dbReference>
<reference evidence="5 6" key="1">
    <citation type="submission" date="2020-06" db="EMBL/GenBank/DDBJ databases">
        <title>Genome mining for natural products.</title>
        <authorList>
            <person name="Zhang B."/>
            <person name="Shi J."/>
            <person name="Ge H."/>
        </authorList>
    </citation>
    <scope>NUCLEOTIDE SEQUENCE [LARGE SCALE GENOMIC DNA]</scope>
    <source>
        <strain evidence="5 6">NA00687</strain>
    </source>
</reference>
<dbReference type="InterPro" id="IPR029045">
    <property type="entry name" value="ClpP/crotonase-like_dom_sf"/>
</dbReference>
<name>A0A7H8N1S4_9ACTN</name>
<sequence>MNHSPAAEDVLTRVRGRSATLTLNRPKALNSLSHAMVRALDAALNAWEHDDAVHTVVIEGAGERGLCAGGDIRAIYEDARAGGTASRAFWRDEYVLNAHIARYPKPYVALMDGIVMGGGVGVSAHGGVRVVTERSTVAMPEVGIGFVPDVGGTHLLASAPGELGTHLALTTDRMAAGGAIACGFADHFVPAERLDAFKAALETDTAAEAVERFAAPAPASEWDEHREWIDACYAADSVEEILTRLRDCGVPAAKEAADRVAGKSPTALKVTLSALRRARRLGALEPVLDQEYRVSCAALTTPDLVEGVRAQVVDKDRRPRWSPAHLAEVSPADVERFFADLGPEELGLAARP</sequence>
<dbReference type="PANTHER" id="PTHR43176">
    <property type="entry name" value="3-HYDROXYISOBUTYRYL-COA HYDROLASE-RELATED"/>
    <property type="match status" value="1"/>
</dbReference>
<dbReference type="PANTHER" id="PTHR43176:SF3">
    <property type="entry name" value="3-HYDROXYISOBUTYRYL-COA HYDROLASE, MITOCHONDRIAL"/>
    <property type="match status" value="1"/>
</dbReference>
<evidence type="ECO:0000313" key="5">
    <source>
        <dbReference type="EMBL" id="QKW48460.1"/>
    </source>
</evidence>
<dbReference type="Pfam" id="PF16113">
    <property type="entry name" value="ECH_2"/>
    <property type="match status" value="1"/>
</dbReference>
<dbReference type="CDD" id="cd06558">
    <property type="entry name" value="crotonase-like"/>
    <property type="match status" value="1"/>
</dbReference>
<dbReference type="GO" id="GO:0005829">
    <property type="term" value="C:cytosol"/>
    <property type="evidence" value="ECO:0007669"/>
    <property type="project" value="TreeGrafter"/>
</dbReference>
<dbReference type="EMBL" id="CP054929">
    <property type="protein sequence ID" value="QKW48460.1"/>
    <property type="molecule type" value="Genomic_DNA"/>
</dbReference>
<dbReference type="GO" id="GO:0006574">
    <property type="term" value="P:L-valine catabolic process"/>
    <property type="evidence" value="ECO:0007669"/>
    <property type="project" value="TreeGrafter"/>
</dbReference>
<evidence type="ECO:0000259" key="4">
    <source>
        <dbReference type="Pfam" id="PF16113"/>
    </source>
</evidence>
<evidence type="ECO:0000313" key="6">
    <source>
        <dbReference type="Proteomes" id="UP000509303"/>
    </source>
</evidence>
<keyword evidence="5" id="KW-0413">Isomerase</keyword>